<name>A0A9P7DFE2_9AGAM</name>
<dbReference type="InterPro" id="IPR045340">
    <property type="entry name" value="DUF6533"/>
</dbReference>
<comment type="caution">
    <text evidence="3">The sequence shown here is derived from an EMBL/GenBank/DDBJ whole genome shotgun (WGS) entry which is preliminary data.</text>
</comment>
<dbReference type="Pfam" id="PF20151">
    <property type="entry name" value="DUF6533"/>
    <property type="match status" value="1"/>
</dbReference>
<feature type="transmembrane region" description="Helical" evidence="1">
    <location>
        <begin position="238"/>
        <end position="262"/>
    </location>
</feature>
<evidence type="ECO:0000313" key="4">
    <source>
        <dbReference type="Proteomes" id="UP000719766"/>
    </source>
</evidence>
<accession>A0A9P7DFE2</accession>
<dbReference type="AlphaFoldDB" id="A0A9P7DFE2"/>
<dbReference type="GeneID" id="64602522"/>
<keyword evidence="1" id="KW-0812">Transmembrane</keyword>
<reference evidence="3" key="1">
    <citation type="journal article" date="2020" name="New Phytol.">
        <title>Comparative genomics reveals dynamic genome evolution in host specialist ectomycorrhizal fungi.</title>
        <authorList>
            <person name="Lofgren L.A."/>
            <person name="Nguyen N.H."/>
            <person name="Vilgalys R."/>
            <person name="Ruytinx J."/>
            <person name="Liao H.L."/>
            <person name="Branco S."/>
            <person name="Kuo A."/>
            <person name="LaButti K."/>
            <person name="Lipzen A."/>
            <person name="Andreopoulos W."/>
            <person name="Pangilinan J."/>
            <person name="Riley R."/>
            <person name="Hundley H."/>
            <person name="Na H."/>
            <person name="Barry K."/>
            <person name="Grigoriev I.V."/>
            <person name="Stajich J.E."/>
            <person name="Kennedy P.G."/>
        </authorList>
    </citation>
    <scope>NUCLEOTIDE SEQUENCE</scope>
    <source>
        <strain evidence="3">S12</strain>
    </source>
</reference>
<feature type="transmembrane region" description="Helical" evidence="1">
    <location>
        <begin position="20"/>
        <end position="39"/>
    </location>
</feature>
<gene>
    <name evidence="3" type="ORF">HD556DRAFT_1488240</name>
</gene>
<evidence type="ECO:0000256" key="1">
    <source>
        <dbReference type="SAM" id="Phobius"/>
    </source>
</evidence>
<feature type="transmembrane region" description="Helical" evidence="1">
    <location>
        <begin position="143"/>
        <end position="164"/>
    </location>
</feature>
<feature type="domain" description="DUF6533" evidence="2">
    <location>
        <begin position="22"/>
        <end position="67"/>
    </location>
</feature>
<dbReference type="RefSeq" id="XP_041157594.1">
    <property type="nucleotide sequence ID" value="XM_041308758.1"/>
</dbReference>
<sequence length="332" mass="37458">MTAVSNDPYWWPQINFNINFSYYIAASSAAVLYDWALTIGQEFELVWGHHWSLITVLYIGLRYIGIVYIVINMLQLLPTVSVTDEVRVSEILNTSSSVQHTDCNSCNVMYFTVNWMSVVTNAMLGVIMITRLYAMYQKSRNMLIFLVVFFTSVTIACGVMTGMLNKYTIGGELILSGTYMCYPYDPEADTAILLPMTWILSTVWEVLALCLAVWIVVKHFRELQQSPTGWVVRDYFTVLMRTHVVYFASFVAVSCLNLGLLFPSLDSLAVGPQIYFGIRQVLSVMQLFVLGPRLILGVRQHHAKVVDNSDAGVDMIPMSFQQRTHLSTGSGV</sequence>
<keyword evidence="1" id="KW-0472">Membrane</keyword>
<dbReference type="OrthoDB" id="2652155at2759"/>
<evidence type="ECO:0000259" key="2">
    <source>
        <dbReference type="Pfam" id="PF20151"/>
    </source>
</evidence>
<feature type="transmembrane region" description="Helical" evidence="1">
    <location>
        <begin position="51"/>
        <end position="71"/>
    </location>
</feature>
<keyword evidence="4" id="KW-1185">Reference proteome</keyword>
<feature type="transmembrane region" description="Helical" evidence="1">
    <location>
        <begin position="274"/>
        <end position="296"/>
    </location>
</feature>
<evidence type="ECO:0000313" key="3">
    <source>
        <dbReference type="EMBL" id="KAG1790640.1"/>
    </source>
</evidence>
<keyword evidence="1" id="KW-1133">Transmembrane helix</keyword>
<proteinExistence type="predicted"/>
<feature type="transmembrane region" description="Helical" evidence="1">
    <location>
        <begin position="192"/>
        <end position="217"/>
    </location>
</feature>
<feature type="transmembrane region" description="Helical" evidence="1">
    <location>
        <begin position="115"/>
        <end position="136"/>
    </location>
</feature>
<dbReference type="EMBL" id="JABBWE010000048">
    <property type="protein sequence ID" value="KAG1790640.1"/>
    <property type="molecule type" value="Genomic_DNA"/>
</dbReference>
<protein>
    <recommendedName>
        <fullName evidence="2">DUF6533 domain-containing protein</fullName>
    </recommendedName>
</protein>
<organism evidence="3 4">
    <name type="scientific">Suillus plorans</name>
    <dbReference type="NCBI Taxonomy" id="116603"/>
    <lineage>
        <taxon>Eukaryota</taxon>
        <taxon>Fungi</taxon>
        <taxon>Dikarya</taxon>
        <taxon>Basidiomycota</taxon>
        <taxon>Agaricomycotina</taxon>
        <taxon>Agaricomycetes</taxon>
        <taxon>Agaricomycetidae</taxon>
        <taxon>Boletales</taxon>
        <taxon>Suillineae</taxon>
        <taxon>Suillaceae</taxon>
        <taxon>Suillus</taxon>
    </lineage>
</organism>
<dbReference type="Proteomes" id="UP000719766">
    <property type="component" value="Unassembled WGS sequence"/>
</dbReference>